<accession>A0A4R0NJY7</accession>
<feature type="signal peptide" evidence="1">
    <location>
        <begin position="1"/>
        <end position="19"/>
    </location>
</feature>
<dbReference type="EMBL" id="SJSL01000004">
    <property type="protein sequence ID" value="TCD00148.1"/>
    <property type="molecule type" value="Genomic_DNA"/>
</dbReference>
<proteinExistence type="predicted"/>
<name>A0A4R0NJY7_9SPHI</name>
<evidence type="ECO:0000313" key="2">
    <source>
        <dbReference type="EMBL" id="TCD00148.1"/>
    </source>
</evidence>
<dbReference type="Pfam" id="PF14100">
    <property type="entry name" value="DUF6807"/>
    <property type="match status" value="1"/>
</dbReference>
<feature type="chain" id="PRO_5020790926" description="Methane monooxygenase PmoA-like" evidence="1">
    <location>
        <begin position="20"/>
        <end position="343"/>
    </location>
</feature>
<keyword evidence="3" id="KW-1185">Reference proteome</keyword>
<evidence type="ECO:0000313" key="3">
    <source>
        <dbReference type="Proteomes" id="UP000293347"/>
    </source>
</evidence>
<dbReference type="InterPro" id="IPR029475">
    <property type="entry name" value="DUF6807"/>
</dbReference>
<dbReference type="RefSeq" id="WP_131597003.1">
    <property type="nucleotide sequence ID" value="NZ_SJSL01000004.1"/>
</dbReference>
<organism evidence="2 3">
    <name type="scientific">Pedobacter psychroterrae</name>
    <dbReference type="NCBI Taxonomy" id="2530453"/>
    <lineage>
        <taxon>Bacteria</taxon>
        <taxon>Pseudomonadati</taxon>
        <taxon>Bacteroidota</taxon>
        <taxon>Sphingobacteriia</taxon>
        <taxon>Sphingobacteriales</taxon>
        <taxon>Sphingobacteriaceae</taxon>
        <taxon>Pedobacter</taxon>
    </lineage>
</organism>
<keyword evidence="1" id="KW-0732">Signal</keyword>
<evidence type="ECO:0008006" key="4">
    <source>
        <dbReference type="Google" id="ProtNLM"/>
    </source>
</evidence>
<dbReference type="Proteomes" id="UP000293347">
    <property type="component" value="Unassembled WGS sequence"/>
</dbReference>
<gene>
    <name evidence="2" type="ORF">EZ437_15645</name>
</gene>
<dbReference type="AlphaFoldDB" id="A0A4R0NJY7"/>
<comment type="caution">
    <text evidence="2">The sequence shown here is derived from an EMBL/GenBank/DDBJ whole genome shotgun (WGS) entry which is preliminary data.</text>
</comment>
<evidence type="ECO:0000256" key="1">
    <source>
        <dbReference type="SAM" id="SignalP"/>
    </source>
</evidence>
<dbReference type="OrthoDB" id="2540540at2"/>
<reference evidence="2 3" key="1">
    <citation type="submission" date="2019-02" db="EMBL/GenBank/DDBJ databases">
        <title>Pedobacter sp. RP-1-14 sp. nov., isolated from Arctic soil.</title>
        <authorList>
            <person name="Dahal R.H."/>
        </authorList>
    </citation>
    <scope>NUCLEOTIDE SEQUENCE [LARGE SCALE GENOMIC DNA]</scope>
    <source>
        <strain evidence="2 3">RP-1-14</strain>
    </source>
</reference>
<sequence>MKNKILFSACCLISLQVNAQTEKVSFVKHEDQKKVEVNVGGKHFTSFIYPDNLEKPVLYPILAANGQLLTRGFPLNTREGERVDHPHHVGLWFNYESVNGLDFWNNSYNIPADKKAKYGWIRNVKVEQVQEGKNKGTLSYSANWENQAAKVLLKEKTTFVFTGTGNSRSIDRTTTLTAVQDTVVFKDVKDGMLGLRLTKELEFKTDKVEEFTDAQGNVTKVSASGNGANGNYLTSTGAKGAGVWGTRAVWCLLYANKAGKPLSVTMIDHPKNPGYPTYWHARDYGLFAANPLGQEVFSNGKEKLNMVLKPGQSVIFKYRIVVDSDELPTAAVLDQQAKDFSKK</sequence>
<protein>
    <recommendedName>
        <fullName evidence="4">Methane monooxygenase PmoA-like</fullName>
    </recommendedName>
</protein>